<dbReference type="Proteomes" id="UP000248925">
    <property type="component" value="Unassembled WGS sequence"/>
</dbReference>
<dbReference type="AlphaFoldDB" id="A0A2W4C393"/>
<keyword evidence="3" id="KW-1185">Reference proteome</keyword>
<evidence type="ECO:0000313" key="3">
    <source>
        <dbReference type="Proteomes" id="UP000248925"/>
    </source>
</evidence>
<name>A0A2W4C393_9HYPH</name>
<reference evidence="2 3" key="1">
    <citation type="journal article" date="2018" name="Sci. Rep.">
        <title>Rhizobium tumorigenes sp. nov., a novel plant tumorigenic bacterium isolated from cane gall tumors on thornless blackberry.</title>
        <authorList>
            <person name="Kuzmanovi N."/>
            <person name="Smalla K."/>
            <person name="Gronow S."/>
            <person name="PuBawska J."/>
        </authorList>
    </citation>
    <scope>NUCLEOTIDE SEQUENCE [LARGE SCALE GENOMIC DNA]</scope>
    <source>
        <strain evidence="2 3">CCBAU 85046</strain>
    </source>
</reference>
<feature type="transmembrane region" description="Helical" evidence="1">
    <location>
        <begin position="59"/>
        <end position="84"/>
    </location>
</feature>
<proteinExistence type="predicted"/>
<protein>
    <submittedName>
        <fullName evidence="2">Uncharacterized protein</fullName>
    </submittedName>
</protein>
<feature type="transmembrane region" description="Helical" evidence="1">
    <location>
        <begin position="12"/>
        <end position="29"/>
    </location>
</feature>
<dbReference type="EMBL" id="PCDP01000076">
    <property type="protein sequence ID" value="PZM07967.1"/>
    <property type="molecule type" value="Genomic_DNA"/>
</dbReference>
<evidence type="ECO:0000256" key="1">
    <source>
        <dbReference type="SAM" id="Phobius"/>
    </source>
</evidence>
<sequence length="154" mass="17733">MNINRPIRNLLFLLPRVAVAIFLLIDWVARPLYRPVVAWITSWRVTEAFEVLVGRLPRWAVLVLFAVPFAIAEPLKIISLIIIAQGHVVSGIGLLVFAHLMTFVLVERIYHAGRAQLLSYRWFNWIVTHVAVIRDVLLVFRDSVSANLRRLFRA</sequence>
<keyword evidence="1" id="KW-0472">Membrane</keyword>
<accession>A0A2W4C393</accession>
<keyword evidence="1" id="KW-0812">Transmembrane</keyword>
<feature type="transmembrane region" description="Helical" evidence="1">
    <location>
        <begin position="91"/>
        <end position="110"/>
    </location>
</feature>
<comment type="caution">
    <text evidence="2">The sequence shown here is derived from an EMBL/GenBank/DDBJ whole genome shotgun (WGS) entry which is preliminary data.</text>
</comment>
<gene>
    <name evidence="2" type="ORF">CPY51_29890</name>
</gene>
<keyword evidence="1" id="KW-1133">Transmembrane helix</keyword>
<organism evidence="2 3">
    <name type="scientific">Rhizobium tubonense</name>
    <dbReference type="NCBI Taxonomy" id="484088"/>
    <lineage>
        <taxon>Bacteria</taxon>
        <taxon>Pseudomonadati</taxon>
        <taxon>Pseudomonadota</taxon>
        <taxon>Alphaproteobacteria</taxon>
        <taxon>Hyphomicrobiales</taxon>
        <taxon>Rhizobiaceae</taxon>
        <taxon>Rhizobium/Agrobacterium group</taxon>
        <taxon>Rhizobium</taxon>
    </lineage>
</organism>
<evidence type="ECO:0000313" key="2">
    <source>
        <dbReference type="EMBL" id="PZM07967.1"/>
    </source>
</evidence>